<dbReference type="Proteomes" id="UP000216478">
    <property type="component" value="Unassembled WGS sequence"/>
</dbReference>
<dbReference type="EMBL" id="NNRL01000158">
    <property type="protein sequence ID" value="OYR13309.1"/>
    <property type="molecule type" value="Genomic_DNA"/>
</dbReference>
<feature type="region of interest" description="Disordered" evidence="1">
    <location>
        <begin position="1"/>
        <end position="46"/>
    </location>
</feature>
<protein>
    <submittedName>
        <fullName evidence="2">Uncharacterized protein</fullName>
    </submittedName>
</protein>
<reference evidence="2 3" key="1">
    <citation type="submission" date="2017-07" db="EMBL/GenBank/DDBJ databases">
        <title>Phylogenetic study on the rhizospheric bacterium Ochrobactrum sp. A44.</title>
        <authorList>
            <person name="Krzyzanowska D.M."/>
            <person name="Ossowicki A."/>
            <person name="Rajewska M."/>
            <person name="Maciag T."/>
            <person name="Kaczynski Z."/>
            <person name="Czerwicka M."/>
            <person name="Jafra S."/>
        </authorList>
    </citation>
    <scope>NUCLEOTIDE SEQUENCE [LARGE SCALE GENOMIC DNA]</scope>
    <source>
        <strain evidence="2 3">OgA9a</strain>
    </source>
</reference>
<gene>
    <name evidence="2" type="ORF">CEV33_1034</name>
</gene>
<evidence type="ECO:0000313" key="2">
    <source>
        <dbReference type="EMBL" id="OYR13309.1"/>
    </source>
</evidence>
<evidence type="ECO:0000313" key="3">
    <source>
        <dbReference type="Proteomes" id="UP000216478"/>
    </source>
</evidence>
<comment type="caution">
    <text evidence="2">The sequence shown here is derived from an EMBL/GenBank/DDBJ whole genome shotgun (WGS) entry which is preliminary data.</text>
</comment>
<name>A0A256FEN0_9HYPH</name>
<feature type="compositionally biased region" description="Basic and acidic residues" evidence="1">
    <location>
        <begin position="1"/>
        <end position="19"/>
    </location>
</feature>
<dbReference type="RefSeq" id="WP_094540462.1">
    <property type="nucleotide sequence ID" value="NZ_JBHEER010000021.1"/>
</dbReference>
<sequence>MAKFDFHKRASADRQRRYGSESISDTTIPTEFHSRPKARQSKADARAELERLLAEHTAKEKPRRP</sequence>
<proteinExistence type="predicted"/>
<dbReference type="AlphaFoldDB" id="A0A256FEN0"/>
<organism evidence="2 3">
    <name type="scientific">Brucella grignonensis</name>
    <dbReference type="NCBI Taxonomy" id="94627"/>
    <lineage>
        <taxon>Bacteria</taxon>
        <taxon>Pseudomonadati</taxon>
        <taxon>Pseudomonadota</taxon>
        <taxon>Alphaproteobacteria</taxon>
        <taxon>Hyphomicrobiales</taxon>
        <taxon>Brucellaceae</taxon>
        <taxon>Brucella/Ochrobactrum group</taxon>
        <taxon>Brucella</taxon>
    </lineage>
</organism>
<accession>A0A256FEN0</accession>
<keyword evidence="3" id="KW-1185">Reference proteome</keyword>
<evidence type="ECO:0000256" key="1">
    <source>
        <dbReference type="SAM" id="MobiDB-lite"/>
    </source>
</evidence>